<protein>
    <submittedName>
        <fullName evidence="6">LysR family transcriptional regulator</fullName>
    </submittedName>
</protein>
<dbReference type="Gene3D" id="3.40.190.290">
    <property type="match status" value="1"/>
</dbReference>
<dbReference type="InterPro" id="IPR036388">
    <property type="entry name" value="WH-like_DNA-bd_sf"/>
</dbReference>
<dbReference type="SUPFAM" id="SSF46785">
    <property type="entry name" value="Winged helix' DNA-binding domain"/>
    <property type="match status" value="1"/>
</dbReference>
<dbReference type="EMBL" id="QKOE01000016">
    <property type="protein sequence ID" value="PZA15213.1"/>
    <property type="molecule type" value="Genomic_DNA"/>
</dbReference>
<dbReference type="InterPro" id="IPR058163">
    <property type="entry name" value="LysR-type_TF_proteobact-type"/>
</dbReference>
<dbReference type="PANTHER" id="PTHR30537">
    <property type="entry name" value="HTH-TYPE TRANSCRIPTIONAL REGULATOR"/>
    <property type="match status" value="1"/>
</dbReference>
<evidence type="ECO:0000313" key="7">
    <source>
        <dbReference type="Proteomes" id="UP000248259"/>
    </source>
</evidence>
<dbReference type="RefSeq" id="WP_110527648.1">
    <property type="nucleotide sequence ID" value="NZ_QKOE01000016.1"/>
</dbReference>
<name>A0A323UT48_9RHOO</name>
<dbReference type="FunFam" id="3.40.190.290:FF:000001">
    <property type="entry name" value="Transcriptional regulator, LysR family"/>
    <property type="match status" value="1"/>
</dbReference>
<reference evidence="6 7" key="1">
    <citation type="submission" date="2018-06" db="EMBL/GenBank/DDBJ databases">
        <title>Azoarcus communis strain SWub3 genome.</title>
        <authorList>
            <person name="Zorraquino Salvo V."/>
            <person name="Toubiana D."/>
            <person name="Blumwald E."/>
        </authorList>
    </citation>
    <scope>NUCLEOTIDE SEQUENCE [LARGE SCALE GENOMIC DNA]</scope>
    <source>
        <strain evidence="6 7">SWub3</strain>
    </source>
</reference>
<dbReference type="InterPro" id="IPR036390">
    <property type="entry name" value="WH_DNA-bd_sf"/>
</dbReference>
<keyword evidence="3" id="KW-0238">DNA-binding</keyword>
<feature type="domain" description="HTH lysR-type" evidence="5">
    <location>
        <begin position="1"/>
        <end position="59"/>
    </location>
</feature>
<dbReference type="Pfam" id="PF03466">
    <property type="entry name" value="LysR_substrate"/>
    <property type="match status" value="1"/>
</dbReference>
<comment type="caution">
    <text evidence="6">The sequence shown here is derived from an EMBL/GenBank/DDBJ whole genome shotgun (WGS) entry which is preliminary data.</text>
</comment>
<keyword evidence="7" id="KW-1185">Reference proteome</keyword>
<evidence type="ECO:0000256" key="1">
    <source>
        <dbReference type="ARBA" id="ARBA00009437"/>
    </source>
</evidence>
<keyword evidence="2" id="KW-0805">Transcription regulation</keyword>
<dbReference type="PANTHER" id="PTHR30537:SF35">
    <property type="entry name" value="TRANSCRIPTIONAL REGULATORY PROTEIN"/>
    <property type="match status" value="1"/>
</dbReference>
<dbReference type="OrthoDB" id="9178040at2"/>
<dbReference type="CDD" id="cd08422">
    <property type="entry name" value="PBP2_CrgA_like"/>
    <property type="match status" value="1"/>
</dbReference>
<dbReference type="PROSITE" id="PS50931">
    <property type="entry name" value="HTH_LYSR"/>
    <property type="match status" value="1"/>
</dbReference>
<dbReference type="SUPFAM" id="SSF53850">
    <property type="entry name" value="Periplasmic binding protein-like II"/>
    <property type="match status" value="1"/>
</dbReference>
<sequence>MDRLMAMRVFSEVARSGSFTATADTLEMSRAMVTRYIGEMESWLGVRLFQRTTRRISLTHAGEQALLRCEQIVSLAQDVENEAAPDDGVLRGQLRVTCSTSLAYAFLAAVLRDFLAMHPQLQIDLNVNDASLNLVESRVDLAIRISNTPDPGLVTRPLALCESVLVASPSYLAARGTPQQPEELTAHDCLGYANFGRSLWTLTHSDGTHRTVQVRTRFTANEATVLQQAALAGGGIAMLPTYLVRSLLNTRQLVSVMDDWRPQALTIHALYTTRRRMATQTKALLEYLIERFEANAFD</sequence>
<dbReference type="GO" id="GO:0006351">
    <property type="term" value="P:DNA-templated transcription"/>
    <property type="evidence" value="ECO:0007669"/>
    <property type="project" value="TreeGrafter"/>
</dbReference>
<comment type="similarity">
    <text evidence="1">Belongs to the LysR transcriptional regulatory family.</text>
</comment>
<dbReference type="GO" id="GO:0043565">
    <property type="term" value="F:sequence-specific DNA binding"/>
    <property type="evidence" value="ECO:0007669"/>
    <property type="project" value="TreeGrafter"/>
</dbReference>
<evidence type="ECO:0000256" key="2">
    <source>
        <dbReference type="ARBA" id="ARBA00023015"/>
    </source>
</evidence>
<dbReference type="FunFam" id="1.10.10.10:FF:000001">
    <property type="entry name" value="LysR family transcriptional regulator"/>
    <property type="match status" value="1"/>
</dbReference>
<dbReference type="InterPro" id="IPR000847">
    <property type="entry name" value="LysR_HTH_N"/>
</dbReference>
<dbReference type="Pfam" id="PF00126">
    <property type="entry name" value="HTH_1"/>
    <property type="match status" value="1"/>
</dbReference>
<keyword evidence="4" id="KW-0804">Transcription</keyword>
<organism evidence="6 7">
    <name type="scientific">Parazoarcus communis SWub3 = DSM 12120</name>
    <dbReference type="NCBI Taxonomy" id="1121029"/>
    <lineage>
        <taxon>Bacteria</taxon>
        <taxon>Pseudomonadati</taxon>
        <taxon>Pseudomonadota</taxon>
        <taxon>Betaproteobacteria</taxon>
        <taxon>Rhodocyclales</taxon>
        <taxon>Zoogloeaceae</taxon>
        <taxon>Parazoarcus</taxon>
    </lineage>
</organism>
<gene>
    <name evidence="6" type="ORF">DNK49_17850</name>
</gene>
<evidence type="ECO:0000259" key="5">
    <source>
        <dbReference type="PROSITE" id="PS50931"/>
    </source>
</evidence>
<evidence type="ECO:0000256" key="3">
    <source>
        <dbReference type="ARBA" id="ARBA00023125"/>
    </source>
</evidence>
<accession>A0A323UT48</accession>
<dbReference type="GO" id="GO:0003700">
    <property type="term" value="F:DNA-binding transcription factor activity"/>
    <property type="evidence" value="ECO:0007669"/>
    <property type="project" value="InterPro"/>
</dbReference>
<evidence type="ECO:0000313" key="6">
    <source>
        <dbReference type="EMBL" id="PZA15213.1"/>
    </source>
</evidence>
<proteinExistence type="inferred from homology"/>
<dbReference type="AlphaFoldDB" id="A0A323UT48"/>
<dbReference type="Proteomes" id="UP000248259">
    <property type="component" value="Unassembled WGS sequence"/>
</dbReference>
<dbReference type="Gene3D" id="1.10.10.10">
    <property type="entry name" value="Winged helix-like DNA-binding domain superfamily/Winged helix DNA-binding domain"/>
    <property type="match status" value="1"/>
</dbReference>
<dbReference type="InterPro" id="IPR005119">
    <property type="entry name" value="LysR_subst-bd"/>
</dbReference>
<evidence type="ECO:0000256" key="4">
    <source>
        <dbReference type="ARBA" id="ARBA00023163"/>
    </source>
</evidence>